<keyword evidence="2" id="KW-0378">Hydrolase</keyword>
<protein>
    <submittedName>
        <fullName evidence="2">Amidohydrolase family protein</fullName>
    </submittedName>
</protein>
<dbReference type="PANTHER" id="PTHR11647">
    <property type="entry name" value="HYDRANTOINASE/DIHYDROPYRIMIDINASE FAMILY MEMBER"/>
    <property type="match status" value="1"/>
</dbReference>
<dbReference type="Pfam" id="PF07969">
    <property type="entry name" value="Amidohydro_3"/>
    <property type="match status" value="1"/>
</dbReference>
<dbReference type="RefSeq" id="WP_148350136.1">
    <property type="nucleotide sequence ID" value="NZ_JBHSBF010000027.1"/>
</dbReference>
<dbReference type="InterPro" id="IPR011059">
    <property type="entry name" value="Metal-dep_hydrolase_composite"/>
</dbReference>
<evidence type="ECO:0000313" key="2">
    <source>
        <dbReference type="EMBL" id="TYC15031.1"/>
    </source>
</evidence>
<dbReference type="Proteomes" id="UP000322634">
    <property type="component" value="Unassembled WGS sequence"/>
</dbReference>
<evidence type="ECO:0000259" key="1">
    <source>
        <dbReference type="Pfam" id="PF07969"/>
    </source>
</evidence>
<dbReference type="SUPFAM" id="SSF51556">
    <property type="entry name" value="Metallo-dependent hydrolases"/>
    <property type="match status" value="1"/>
</dbReference>
<dbReference type="InterPro" id="IPR032466">
    <property type="entry name" value="Metal_Hydrolase"/>
</dbReference>
<feature type="domain" description="Amidohydrolase 3" evidence="1">
    <location>
        <begin position="51"/>
        <end position="213"/>
    </location>
</feature>
<dbReference type="GO" id="GO:0005829">
    <property type="term" value="C:cytosol"/>
    <property type="evidence" value="ECO:0007669"/>
    <property type="project" value="TreeGrafter"/>
</dbReference>
<dbReference type="EMBL" id="VSFF01000005">
    <property type="protein sequence ID" value="TYC15031.1"/>
    <property type="molecule type" value="Genomic_DNA"/>
</dbReference>
<dbReference type="AlphaFoldDB" id="A0A5D0U8Y8"/>
<evidence type="ECO:0000313" key="3">
    <source>
        <dbReference type="Proteomes" id="UP000322634"/>
    </source>
</evidence>
<name>A0A5D0U8Y8_9ACTN</name>
<comment type="caution">
    <text evidence="2">The sequence shown here is derived from an EMBL/GenBank/DDBJ whole genome shotgun (WGS) entry which is preliminary data.</text>
</comment>
<dbReference type="SUPFAM" id="SSF51338">
    <property type="entry name" value="Composite domain of metallo-dependent hydrolases"/>
    <property type="match status" value="1"/>
</dbReference>
<dbReference type="InterPro" id="IPR050378">
    <property type="entry name" value="Metallo-dep_Hydrolases_sf"/>
</dbReference>
<sequence length="591" mass="64056">MNTPFDVVVRNGRWFDGTGASSAVRDVGIRDGRVAAVSARPLPAGPPPSTRVIDATGRWVLPGFVDMHTHYDAEVLLDPGLGESVRHGVTTVVMGNCSLSTVHAGPVDCADLFARVEAVPRGLILDALTENKSWTSAAEYVAALETRPLGPNVAAFLGHSDLRAHVMGLGRAVDPRVRPDEAELRRMEALLAAARAAGLVGLSTMTSPFSRLAGDRHRSAKLPSTYATWREYRRLHRVLRRTGGILQSAPNPAMPLNTLLFVAASAAPAPTRRAPLRTTLLTAIDPKSAPGLAAVLVATSHLAGRALGADLRWQHLPVPFELYSDGIDLVVFEEFGATAEVLHLRTEAERRRLLQDTGFRRRFRREYRRPLPRRAWHRDLYDAEIVACPEPGLAGRSFGDVADARGRHPVDAFLDLVAEHGPKLRWRTTLANHRPAVLDRLAAEPAVQFGFADSGAHLRNMAFYNAPLRLLKRVRDADRAGRPILTLEHAVHRLTGELAGWLGLDAGTLRVGDRADLVVVDPDGLDGSLAAYHEAPMAGFGGLSRMVNRNDAAVPAVCVGGEVVFADGAFAPGYGRVRATGRFLRHERGTR</sequence>
<gene>
    <name evidence="2" type="ORF">FXF65_12955</name>
</gene>
<dbReference type="Gene3D" id="3.20.20.140">
    <property type="entry name" value="Metal-dependent hydrolases"/>
    <property type="match status" value="1"/>
</dbReference>
<dbReference type="InterPro" id="IPR013108">
    <property type="entry name" value="Amidohydro_3"/>
</dbReference>
<keyword evidence="3" id="KW-1185">Reference proteome</keyword>
<reference evidence="2 3" key="1">
    <citation type="submission" date="2019-08" db="EMBL/GenBank/DDBJ databases">
        <title>Actinomadura sp. nov. CYP1-5 isolated from mountain soil.</title>
        <authorList>
            <person name="Songsumanus A."/>
            <person name="Kuncharoen N."/>
            <person name="Kudo T."/>
            <person name="Yuki M."/>
            <person name="Igarashi Y."/>
            <person name="Tanasupawat S."/>
        </authorList>
    </citation>
    <scope>NUCLEOTIDE SEQUENCE [LARGE SCALE GENOMIC DNA]</scope>
    <source>
        <strain evidence="2 3">GKU157</strain>
    </source>
</reference>
<accession>A0A5D0U8Y8</accession>
<proteinExistence type="predicted"/>
<organism evidence="2 3">
    <name type="scientific">Actinomadura syzygii</name>
    <dbReference type="NCBI Taxonomy" id="1427538"/>
    <lineage>
        <taxon>Bacteria</taxon>
        <taxon>Bacillati</taxon>
        <taxon>Actinomycetota</taxon>
        <taxon>Actinomycetes</taxon>
        <taxon>Streptosporangiales</taxon>
        <taxon>Thermomonosporaceae</taxon>
        <taxon>Actinomadura</taxon>
    </lineage>
</organism>
<dbReference type="OrthoDB" id="9766983at2"/>
<dbReference type="PANTHER" id="PTHR11647:SF1">
    <property type="entry name" value="COLLAPSIN RESPONSE MEDIATOR PROTEIN"/>
    <property type="match status" value="1"/>
</dbReference>
<dbReference type="GO" id="GO:0016812">
    <property type="term" value="F:hydrolase activity, acting on carbon-nitrogen (but not peptide) bonds, in cyclic amides"/>
    <property type="evidence" value="ECO:0007669"/>
    <property type="project" value="TreeGrafter"/>
</dbReference>